<feature type="transmembrane region" description="Helical" evidence="1">
    <location>
        <begin position="80"/>
        <end position="101"/>
    </location>
</feature>
<feature type="transmembrane region" description="Helical" evidence="1">
    <location>
        <begin position="6"/>
        <end position="35"/>
    </location>
</feature>
<dbReference type="KEGG" id="ccel:CCDG5_0982"/>
<name>A0A078KSI9_9FIRM</name>
<dbReference type="STRING" id="29343.CCDG5_0982"/>
<dbReference type="Proteomes" id="UP000032431">
    <property type="component" value="Chromosome I"/>
</dbReference>
<dbReference type="AlphaFoldDB" id="A0A078KSI9"/>
<dbReference type="PANTHER" id="PTHR42903">
    <property type="entry name" value="INNER MEMBRANE PROTEIN YCCF"/>
    <property type="match status" value="1"/>
</dbReference>
<feature type="domain" description="Inner membrane component" evidence="2">
    <location>
        <begin position="4"/>
        <end position="54"/>
    </location>
</feature>
<organism evidence="3 4">
    <name type="scientific">[Clostridium] cellulosi</name>
    <dbReference type="NCBI Taxonomy" id="29343"/>
    <lineage>
        <taxon>Bacteria</taxon>
        <taxon>Bacillati</taxon>
        <taxon>Bacillota</taxon>
        <taxon>Clostridia</taxon>
        <taxon>Eubacteriales</taxon>
        <taxon>Oscillospiraceae</taxon>
        <taxon>Oscillospiraceae incertae sedis</taxon>
    </lineage>
</organism>
<accession>A0A078KSI9</accession>
<dbReference type="EMBL" id="LM995447">
    <property type="protein sequence ID" value="CDZ24099.1"/>
    <property type="molecule type" value="Genomic_DNA"/>
</dbReference>
<keyword evidence="4" id="KW-1185">Reference proteome</keyword>
<dbReference type="InterPro" id="IPR031308">
    <property type="entry name" value="UCP028777"/>
</dbReference>
<keyword evidence="1" id="KW-0812">Transmembrane</keyword>
<dbReference type="GO" id="GO:0005886">
    <property type="term" value="C:plasma membrane"/>
    <property type="evidence" value="ECO:0007669"/>
    <property type="project" value="TreeGrafter"/>
</dbReference>
<protein>
    <submittedName>
        <fullName evidence="3">Putative membrane protein</fullName>
    </submittedName>
</protein>
<dbReference type="Pfam" id="PF03733">
    <property type="entry name" value="YccF"/>
    <property type="match status" value="2"/>
</dbReference>
<dbReference type="PANTHER" id="PTHR42903:SF1">
    <property type="entry name" value="INNER MEMBRANE PROTEIN YCCF"/>
    <property type="match status" value="1"/>
</dbReference>
<dbReference type="HOGENOM" id="CLU_120384_1_0_9"/>
<sequence length="119" mass="12909">MNFIGNFLWLIFGGLILSLCWFIIGLLWCITIIGIPVGIQCFKIAELALCPFGRTVEYGGGAVSFLLNILWIIFGGLELAVTALIIGIILSITIVGIPFGIQCFKLAKLSLMPFSATIK</sequence>
<dbReference type="InterPro" id="IPR005185">
    <property type="entry name" value="YccF"/>
</dbReference>
<dbReference type="PIRSF" id="PIRSF028777">
    <property type="entry name" value="UCP028777"/>
    <property type="match status" value="1"/>
</dbReference>
<keyword evidence="1" id="KW-1133">Transmembrane helix</keyword>
<dbReference type="InterPro" id="IPR052937">
    <property type="entry name" value="Inner_membrane_protein"/>
</dbReference>
<dbReference type="PATRIC" id="fig|29343.3.peg.1035"/>
<feature type="domain" description="Inner membrane component" evidence="2">
    <location>
        <begin position="66"/>
        <end position="114"/>
    </location>
</feature>
<feature type="transmembrane region" description="Helical" evidence="1">
    <location>
        <begin position="56"/>
        <end position="74"/>
    </location>
</feature>
<gene>
    <name evidence="3" type="ORF">CCDG5_0982</name>
</gene>
<dbReference type="OrthoDB" id="9790567at2"/>
<dbReference type="NCBIfam" id="NF008740">
    <property type="entry name" value="PRK11770.1-2"/>
    <property type="match status" value="1"/>
</dbReference>
<evidence type="ECO:0000259" key="2">
    <source>
        <dbReference type="Pfam" id="PF03733"/>
    </source>
</evidence>
<keyword evidence="1" id="KW-0472">Membrane</keyword>
<proteinExistence type="predicted"/>
<evidence type="ECO:0000256" key="1">
    <source>
        <dbReference type="SAM" id="Phobius"/>
    </source>
</evidence>
<evidence type="ECO:0000313" key="4">
    <source>
        <dbReference type="Proteomes" id="UP000032431"/>
    </source>
</evidence>
<reference evidence="4" key="1">
    <citation type="submission" date="2014-07" db="EMBL/GenBank/DDBJ databases">
        <authorList>
            <person name="Wibberg D."/>
        </authorList>
    </citation>
    <scope>NUCLEOTIDE SEQUENCE [LARGE SCALE GENOMIC DNA]</scope>
    <source>
        <strain evidence="4">DG5</strain>
    </source>
</reference>
<evidence type="ECO:0000313" key="3">
    <source>
        <dbReference type="EMBL" id="CDZ24099.1"/>
    </source>
</evidence>